<comment type="caution">
    <text evidence="4">The sequence shown here is derived from an EMBL/GenBank/DDBJ whole genome shotgun (WGS) entry which is preliminary data.</text>
</comment>
<dbReference type="Gene3D" id="3.40.50.1000">
    <property type="entry name" value="HAD superfamily/HAD-like"/>
    <property type="match status" value="1"/>
</dbReference>
<keyword evidence="1" id="KW-0653">Protein transport</keyword>
<reference evidence="4 5" key="1">
    <citation type="journal article" date="2018" name="PLoS Genet.">
        <title>Population sequencing reveals clonal diversity and ancestral inbreeding in the grapevine cultivar Chardonnay.</title>
        <authorList>
            <person name="Roach M.J."/>
            <person name="Johnson D.L."/>
            <person name="Bohlmann J."/>
            <person name="van Vuuren H.J."/>
            <person name="Jones S.J."/>
            <person name="Pretorius I.S."/>
            <person name="Schmidt S.A."/>
            <person name="Borneman A.R."/>
        </authorList>
    </citation>
    <scope>NUCLEOTIDE SEQUENCE [LARGE SCALE GENOMIC DNA]</scope>
    <source>
        <strain evidence="5">cv. Chardonnay</strain>
        <tissue evidence="4">Leaf</tissue>
    </source>
</reference>
<dbReference type="InterPro" id="IPR050365">
    <property type="entry name" value="TIM50"/>
</dbReference>
<dbReference type="GO" id="GO:0015031">
    <property type="term" value="P:protein transport"/>
    <property type="evidence" value="ECO:0007669"/>
    <property type="project" value="UniProtKB-KW"/>
</dbReference>
<dbReference type="Pfam" id="PF03031">
    <property type="entry name" value="NIF"/>
    <property type="match status" value="1"/>
</dbReference>
<dbReference type="GO" id="GO:0005744">
    <property type="term" value="C:TIM23 mitochondrial import inner membrane translocase complex"/>
    <property type="evidence" value="ECO:0007669"/>
    <property type="project" value="UniProtKB-UniRule"/>
</dbReference>
<feature type="compositionally biased region" description="Basic and acidic residues" evidence="2">
    <location>
        <begin position="26"/>
        <end position="39"/>
    </location>
</feature>
<comment type="subunit">
    <text evidence="1">Component of the TIM23 complex.</text>
</comment>
<keyword evidence="1" id="KW-0496">Mitochondrion</keyword>
<comment type="subcellular location">
    <subcellularLocation>
        <location evidence="1">Mitochondrion inner membrane</location>
        <topology evidence="1">Single-pass membrane protein</topology>
    </subcellularLocation>
</comment>
<feature type="domain" description="FCP1 homology" evidence="3">
    <location>
        <begin position="176"/>
        <end position="357"/>
    </location>
</feature>
<evidence type="ECO:0000259" key="3">
    <source>
        <dbReference type="PROSITE" id="PS50969"/>
    </source>
</evidence>
<dbReference type="EMBL" id="QGNW01000236">
    <property type="protein sequence ID" value="RVW82726.1"/>
    <property type="molecule type" value="Genomic_DNA"/>
</dbReference>
<dbReference type="PANTHER" id="PTHR12210">
    <property type="entry name" value="DULLARD PROTEIN PHOSPHATASE"/>
    <property type="match status" value="1"/>
</dbReference>
<feature type="compositionally biased region" description="Basic and acidic residues" evidence="2">
    <location>
        <begin position="132"/>
        <end position="170"/>
    </location>
</feature>
<feature type="compositionally biased region" description="Basic and acidic residues" evidence="2">
    <location>
        <begin position="1"/>
        <end position="20"/>
    </location>
</feature>
<dbReference type="SUPFAM" id="SSF56784">
    <property type="entry name" value="HAD-like"/>
    <property type="match status" value="1"/>
</dbReference>
<keyword evidence="1" id="KW-0811">Translocation</keyword>
<evidence type="ECO:0000256" key="1">
    <source>
        <dbReference type="RuleBase" id="RU365079"/>
    </source>
</evidence>
<organism evidence="4 5">
    <name type="scientific">Vitis vinifera</name>
    <name type="common">Grape</name>
    <dbReference type="NCBI Taxonomy" id="29760"/>
    <lineage>
        <taxon>Eukaryota</taxon>
        <taxon>Viridiplantae</taxon>
        <taxon>Streptophyta</taxon>
        <taxon>Embryophyta</taxon>
        <taxon>Tracheophyta</taxon>
        <taxon>Spermatophyta</taxon>
        <taxon>Magnoliopsida</taxon>
        <taxon>eudicotyledons</taxon>
        <taxon>Gunneridae</taxon>
        <taxon>Pentapetalae</taxon>
        <taxon>rosids</taxon>
        <taxon>Vitales</taxon>
        <taxon>Vitaceae</taxon>
        <taxon>Viteae</taxon>
        <taxon>Vitis</taxon>
    </lineage>
</organism>
<dbReference type="Proteomes" id="UP000288805">
    <property type="component" value="Unassembled WGS sequence"/>
</dbReference>
<dbReference type="InterPro" id="IPR036412">
    <property type="entry name" value="HAD-like_sf"/>
</dbReference>
<dbReference type="InterPro" id="IPR004274">
    <property type="entry name" value="FCP1_dom"/>
</dbReference>
<accession>A0A438HE37</accession>
<evidence type="ECO:0000313" key="5">
    <source>
        <dbReference type="Proteomes" id="UP000288805"/>
    </source>
</evidence>
<feature type="region of interest" description="Disordered" evidence="2">
    <location>
        <begin position="1"/>
        <end position="46"/>
    </location>
</feature>
<keyword evidence="1" id="KW-0813">Transport</keyword>
<name>A0A438HE37_VITVI</name>
<proteinExistence type="inferred from homology"/>
<dbReference type="SMART" id="SM00577">
    <property type="entry name" value="CPDc"/>
    <property type="match status" value="1"/>
</dbReference>
<comment type="similarity">
    <text evidence="1">Belongs to the TIM50 family.</text>
</comment>
<dbReference type="PROSITE" id="PS50969">
    <property type="entry name" value="FCP1"/>
    <property type="match status" value="1"/>
</dbReference>
<comment type="function">
    <text evidence="1">Essential component of the TIM23 complex, a complex that mediates the translocation of transit peptide-containing proteins across the mitochondrial inner membrane.</text>
</comment>
<dbReference type="AlphaFoldDB" id="A0A438HE37"/>
<evidence type="ECO:0000256" key="2">
    <source>
        <dbReference type="SAM" id="MobiDB-lite"/>
    </source>
</evidence>
<gene>
    <name evidence="4" type="ORF">CK203_046915</name>
</gene>
<sequence length="401" mass="45366">MELRNRMKKRPDALENKLLEKGGLSKSDRNTISTDERSSPENGDEICNVWSTPEVLGFSGEQQLDVLKSYCTKEKIMPTSSDLIQKQDNSLEVHEDHCDALSTVVDDASTGQFAAKVSDNRPASVKGVWQRDLKPTSNDDKISDTKSDDPSSKQIAEKNKKFKDELEAPPERAPLGDLRKKLLILDINGLLADIQSHTPKGYKADKRIAKRAVFKRPFCSEFLKFCFERFDVGIWSSRTKKNVEQVVDYLLGDMKHKLLFCWDLSHCTDTGFKTLENRHKTLVFKELRNIWDKCDPNLPWPKGDYNESNTLLVDDSPYKALLNPPHTAIFPNSYTYQDKSDNSLGLGGELQVYLEGLAMAGDVKMYVERHPFGQSALTEQSPSWGYYHSILRAVSSSTMTG</sequence>
<keyword evidence="1" id="KW-0809">Transit peptide</keyword>
<feature type="region of interest" description="Disordered" evidence="2">
    <location>
        <begin position="132"/>
        <end position="172"/>
    </location>
</feature>
<dbReference type="InterPro" id="IPR023214">
    <property type="entry name" value="HAD_sf"/>
</dbReference>
<dbReference type="FunFam" id="3.40.50.1000:FF:000257">
    <property type="entry name" value="Haloacid dehalogenase-like hydrolase (HAD) superfamily protein"/>
    <property type="match status" value="1"/>
</dbReference>
<evidence type="ECO:0000313" key="4">
    <source>
        <dbReference type="EMBL" id="RVW82726.1"/>
    </source>
</evidence>
<protein>
    <recommendedName>
        <fullName evidence="1">Mitochondrial import inner membrane translocase subunit TIM50</fullName>
    </recommendedName>
</protein>